<dbReference type="PANTHER" id="PTHR13273">
    <property type="entry name" value="ANAMORSIN"/>
    <property type="match status" value="1"/>
</dbReference>
<dbReference type="PANTHER" id="PTHR13273:SF14">
    <property type="entry name" value="ANAMORSIN"/>
    <property type="match status" value="1"/>
</dbReference>
<evidence type="ECO:0000256" key="9">
    <source>
        <dbReference type="ARBA" id="ARBA00023128"/>
    </source>
</evidence>
<evidence type="ECO:0000256" key="8">
    <source>
        <dbReference type="ARBA" id="ARBA00023014"/>
    </source>
</evidence>
<feature type="domain" description="Anamorsin C-terminal" evidence="11">
    <location>
        <begin position="53"/>
        <end position="87"/>
    </location>
</feature>
<keyword evidence="9" id="KW-0496">Mitochondrion</keyword>
<evidence type="ECO:0000256" key="5">
    <source>
        <dbReference type="ARBA" id="ARBA00022490"/>
    </source>
</evidence>
<evidence type="ECO:0000256" key="1">
    <source>
        <dbReference type="ARBA" id="ARBA00001966"/>
    </source>
</evidence>
<comment type="subcellular location">
    <subcellularLocation>
        <location evidence="2">Cytoplasm</location>
    </subcellularLocation>
</comment>
<feature type="region of interest" description="Disordered" evidence="10">
    <location>
        <begin position="1"/>
        <end position="24"/>
    </location>
</feature>
<evidence type="ECO:0000256" key="4">
    <source>
        <dbReference type="ARBA" id="ARBA00022485"/>
    </source>
</evidence>
<dbReference type="Pfam" id="PF05093">
    <property type="entry name" value="CIAPIN1"/>
    <property type="match status" value="2"/>
</dbReference>
<dbReference type="GO" id="GO:0016226">
    <property type="term" value="P:iron-sulfur cluster assembly"/>
    <property type="evidence" value="ECO:0007669"/>
    <property type="project" value="InterPro"/>
</dbReference>
<dbReference type="OrthoDB" id="311633at2759"/>
<keyword evidence="13" id="KW-1185">Reference proteome</keyword>
<protein>
    <recommendedName>
        <fullName evidence="11">Anamorsin C-terminal domain-containing protein</fullName>
    </recommendedName>
</protein>
<evidence type="ECO:0000256" key="2">
    <source>
        <dbReference type="ARBA" id="ARBA00004496"/>
    </source>
</evidence>
<sequence length="97" mass="10170">MLTPADLDKPATAPCGEPTEGAQKKKRACKNCTCGLAEQEAQEEVAGQKGATVAKSACGNCYLGDAFRCASCPYRGMPAFKPGEKVVLPDDFLKADV</sequence>
<evidence type="ECO:0000256" key="6">
    <source>
        <dbReference type="ARBA" id="ARBA00022723"/>
    </source>
</evidence>
<comment type="cofactor">
    <cofactor evidence="1">
        <name>[4Fe-4S] cluster</name>
        <dbReference type="ChEBI" id="CHEBI:49883"/>
    </cofactor>
</comment>
<dbReference type="GO" id="GO:0051539">
    <property type="term" value="F:4 iron, 4 sulfur cluster binding"/>
    <property type="evidence" value="ECO:0007669"/>
    <property type="project" value="UniProtKB-KW"/>
</dbReference>
<dbReference type="AlphaFoldDB" id="A0A3P7LPA0"/>
<dbReference type="EMBL" id="UYRU01061480">
    <property type="protein sequence ID" value="VDN15120.1"/>
    <property type="molecule type" value="Genomic_DNA"/>
</dbReference>
<evidence type="ECO:0000256" key="3">
    <source>
        <dbReference type="ARBA" id="ARBA00008169"/>
    </source>
</evidence>
<name>A0A3P7LPA0_DIBLA</name>
<evidence type="ECO:0000256" key="10">
    <source>
        <dbReference type="SAM" id="MobiDB-lite"/>
    </source>
</evidence>
<evidence type="ECO:0000313" key="12">
    <source>
        <dbReference type="EMBL" id="VDN15120.1"/>
    </source>
</evidence>
<dbReference type="InterPro" id="IPR046408">
    <property type="entry name" value="CIAPIN1"/>
</dbReference>
<dbReference type="GO" id="GO:0005737">
    <property type="term" value="C:cytoplasm"/>
    <property type="evidence" value="ECO:0007669"/>
    <property type="project" value="UniProtKB-SubCell"/>
</dbReference>
<keyword evidence="6" id="KW-0479">Metal-binding</keyword>
<organism evidence="12 13">
    <name type="scientific">Dibothriocephalus latus</name>
    <name type="common">Fish tapeworm</name>
    <name type="synonym">Diphyllobothrium latum</name>
    <dbReference type="NCBI Taxonomy" id="60516"/>
    <lineage>
        <taxon>Eukaryota</taxon>
        <taxon>Metazoa</taxon>
        <taxon>Spiralia</taxon>
        <taxon>Lophotrochozoa</taxon>
        <taxon>Platyhelminthes</taxon>
        <taxon>Cestoda</taxon>
        <taxon>Eucestoda</taxon>
        <taxon>Diphyllobothriidea</taxon>
        <taxon>Diphyllobothriidae</taxon>
        <taxon>Dibothriocephalus</taxon>
    </lineage>
</organism>
<dbReference type="GO" id="GO:0046872">
    <property type="term" value="F:metal ion binding"/>
    <property type="evidence" value="ECO:0007669"/>
    <property type="project" value="UniProtKB-KW"/>
</dbReference>
<dbReference type="InterPro" id="IPR007785">
    <property type="entry name" value="Anamorsin"/>
</dbReference>
<keyword evidence="7" id="KW-0408">Iron</keyword>
<reference evidence="12 13" key="1">
    <citation type="submission" date="2018-11" db="EMBL/GenBank/DDBJ databases">
        <authorList>
            <consortium name="Pathogen Informatics"/>
        </authorList>
    </citation>
    <scope>NUCLEOTIDE SEQUENCE [LARGE SCALE GENOMIC DNA]</scope>
</reference>
<evidence type="ECO:0000313" key="13">
    <source>
        <dbReference type="Proteomes" id="UP000281553"/>
    </source>
</evidence>
<comment type="similarity">
    <text evidence="3">Belongs to the anamorsin family.</text>
</comment>
<evidence type="ECO:0000256" key="7">
    <source>
        <dbReference type="ARBA" id="ARBA00023004"/>
    </source>
</evidence>
<feature type="domain" description="Anamorsin C-terminal" evidence="11">
    <location>
        <begin position="20"/>
        <end position="46"/>
    </location>
</feature>
<keyword evidence="8" id="KW-0411">Iron-sulfur</keyword>
<accession>A0A3P7LPA0</accession>
<proteinExistence type="inferred from homology"/>
<gene>
    <name evidence="12" type="ORF">DILT_LOCUS10951</name>
</gene>
<keyword evidence="4" id="KW-0004">4Fe-4S</keyword>
<evidence type="ECO:0000259" key="11">
    <source>
        <dbReference type="Pfam" id="PF05093"/>
    </source>
</evidence>
<dbReference type="Proteomes" id="UP000281553">
    <property type="component" value="Unassembled WGS sequence"/>
</dbReference>
<keyword evidence="5" id="KW-0963">Cytoplasm</keyword>